<proteinExistence type="predicted"/>
<feature type="repeat" description="TPR" evidence="3">
    <location>
        <begin position="825"/>
        <end position="858"/>
    </location>
</feature>
<organism evidence="7 8">
    <name type="scientific">Mycobacterium szulgai</name>
    <dbReference type="NCBI Taxonomy" id="1787"/>
    <lineage>
        <taxon>Bacteria</taxon>
        <taxon>Bacillati</taxon>
        <taxon>Actinomycetota</taxon>
        <taxon>Actinomycetes</taxon>
        <taxon>Mycobacteriales</taxon>
        <taxon>Mycobacteriaceae</taxon>
        <taxon>Mycobacterium</taxon>
    </lineage>
</organism>
<dbReference type="Pfam" id="PF00931">
    <property type="entry name" value="NB-ARC"/>
    <property type="match status" value="1"/>
</dbReference>
<feature type="region of interest" description="Disordered" evidence="5">
    <location>
        <begin position="288"/>
        <end position="310"/>
    </location>
</feature>
<dbReference type="GO" id="GO:0043531">
    <property type="term" value="F:ADP binding"/>
    <property type="evidence" value="ECO:0007669"/>
    <property type="project" value="InterPro"/>
</dbReference>
<dbReference type="Proteomes" id="UP000193317">
    <property type="component" value="Unassembled WGS sequence"/>
</dbReference>
<protein>
    <recommendedName>
        <fullName evidence="6">Protein kinase domain-containing protein</fullName>
    </recommendedName>
</protein>
<name>A0A1X2FMI3_MYCSZ</name>
<evidence type="ECO:0000313" key="7">
    <source>
        <dbReference type="EMBL" id="ORX19189.1"/>
    </source>
</evidence>
<dbReference type="GO" id="GO:0004672">
    <property type="term" value="F:protein kinase activity"/>
    <property type="evidence" value="ECO:0007669"/>
    <property type="project" value="InterPro"/>
</dbReference>
<dbReference type="Pfam" id="PF00069">
    <property type="entry name" value="Pkinase"/>
    <property type="match status" value="1"/>
</dbReference>
<dbReference type="SMART" id="SM00028">
    <property type="entry name" value="TPR"/>
    <property type="match status" value="3"/>
</dbReference>
<evidence type="ECO:0000256" key="2">
    <source>
        <dbReference type="ARBA" id="ARBA00022840"/>
    </source>
</evidence>
<keyword evidence="8" id="KW-1185">Reference proteome</keyword>
<dbReference type="PANTHER" id="PTHR47691:SF3">
    <property type="entry name" value="HTH-TYPE TRANSCRIPTIONAL REGULATOR RV0890C-RELATED"/>
    <property type="match status" value="1"/>
</dbReference>
<keyword evidence="1 4" id="KW-0547">Nucleotide-binding</keyword>
<dbReference type="Gene3D" id="1.25.40.10">
    <property type="entry name" value="Tetratricopeptide repeat domain"/>
    <property type="match status" value="2"/>
</dbReference>
<keyword evidence="2 4" id="KW-0067">ATP-binding</keyword>
<evidence type="ECO:0000256" key="4">
    <source>
        <dbReference type="PROSITE-ProRule" id="PRU10141"/>
    </source>
</evidence>
<reference evidence="7 8" key="1">
    <citation type="submission" date="2016-01" db="EMBL/GenBank/DDBJ databases">
        <title>The new phylogeny of the genus Mycobacterium.</title>
        <authorList>
            <person name="Tarcisio F."/>
            <person name="Conor M."/>
            <person name="Antonella G."/>
            <person name="Elisabetta G."/>
            <person name="Giulia F.S."/>
            <person name="Sara T."/>
            <person name="Anna F."/>
            <person name="Clotilde B."/>
            <person name="Roberto B."/>
            <person name="Veronica D.S."/>
            <person name="Fabio R."/>
            <person name="Monica P."/>
            <person name="Olivier J."/>
            <person name="Enrico T."/>
            <person name="Nicola S."/>
        </authorList>
    </citation>
    <scope>NUCLEOTIDE SEQUENCE [LARGE SCALE GENOMIC DNA]</scope>
    <source>
        <strain evidence="7 8">DSM 44166</strain>
    </source>
</reference>
<dbReference type="PROSITE" id="PS00108">
    <property type="entry name" value="PROTEIN_KINASE_ST"/>
    <property type="match status" value="1"/>
</dbReference>
<gene>
    <name evidence="7" type="ORF">AWC27_16755</name>
</gene>
<dbReference type="SUPFAM" id="SSF52540">
    <property type="entry name" value="P-loop containing nucleoside triphosphate hydrolases"/>
    <property type="match status" value="1"/>
</dbReference>
<dbReference type="SUPFAM" id="SSF56112">
    <property type="entry name" value="Protein kinase-like (PK-like)"/>
    <property type="match status" value="1"/>
</dbReference>
<dbReference type="CDD" id="cd14014">
    <property type="entry name" value="STKc_PknB_like"/>
    <property type="match status" value="1"/>
</dbReference>
<accession>A0A1X2FMI3</accession>
<evidence type="ECO:0000313" key="8">
    <source>
        <dbReference type="Proteomes" id="UP000193317"/>
    </source>
</evidence>
<sequence>MVVDVDPTLRKAVVDVAAELAGLGFADAVEIGRGGFGVVYRCRQVGLGRLVAIKMLTAFSDDDRARFAREQHAAARLTGHPHIVAVLQVGQTPSGCPFLVMPLCVHGCWAERICEAGGLGVDEVVQVGAKIAGALAAAHRAGVVHRDVKPANILLTEYGEPALADFGIAHVRGGFQTIAGFYSGTPAFTAPEVIAGADPGPSADVYGLGATLFVALTGHAAFERRCGEDVVAQFVRFTSGPVPDLSDHAIPAELAAIISAAMAHDPAARPSAGELGEQLRQLQLHQHPGLGPAARPATSPTTALGPTRGNLPLLPGEVVGRGAEGAQLRNLFADSRLVTVTGVGGVGKTTLAIHAASELRAEFPDGVWLVELAELQDGTLLNERVAAELGVRDQPVRPLSDVLMGVLSEQHALLVLDNCEHLIDDVAKFVEMALHRCLRLHVLATSREVLDITGETVLPLSPLAVPDPDTAPGLDGLAGYPGVALFVQRARAAAPDFTLDNRNCCAVARICARLEGLPLAIELAAARIRAMSAEQIAEGLIDRYTLLSRGHRGAPSRHKTLAGCIDWSYQLCTRSEKQLWAAVAVFTGSFDLPAARYLCGEDLGPDGLLLDLLSSLVDKSILIASQQGDRVRFRLLETLRDYAKTHVAQAEQDRLRAREAHWCHQLVTQASTEWYSHAQLFWSTRLMQDIANIRDALQFALGDDPTMALEMAVAMRPVWMFRGMLGEARHWLERVLKATSTQLSLPRIHALGGFATIAFLQGDLSAACSAIAEARHHLEETPDAELGAGIDCIDGYLAVQGGEIDRAAQCFQQALAVATGYEVRTASMYYLGWAFEVSGDLDEAMSCFEAALELTKSQGDSIYQSRVLTSVGMGHWLLGEPQKAEPALTEGLRLAQLVGDPLNGAQSLETLAWIASSRHDWRHAAVMMGAADALSRAIGSPLLYIPDLIACHNVCDNQAREELGAEGFEAAWADGAALNFDEAVVLALDASNNCPDQMVSTTR</sequence>
<dbReference type="GO" id="GO:0005524">
    <property type="term" value="F:ATP binding"/>
    <property type="evidence" value="ECO:0007669"/>
    <property type="project" value="UniProtKB-UniRule"/>
</dbReference>
<dbReference type="InterPro" id="IPR019734">
    <property type="entry name" value="TPR_rpt"/>
</dbReference>
<dbReference type="InterPro" id="IPR000719">
    <property type="entry name" value="Prot_kinase_dom"/>
</dbReference>
<evidence type="ECO:0000256" key="5">
    <source>
        <dbReference type="SAM" id="MobiDB-lite"/>
    </source>
</evidence>
<feature type="binding site" evidence="4">
    <location>
        <position position="54"/>
    </location>
    <ligand>
        <name>ATP</name>
        <dbReference type="ChEBI" id="CHEBI:30616"/>
    </ligand>
</feature>
<keyword evidence="3" id="KW-0802">TPR repeat</keyword>
<dbReference type="PROSITE" id="PS00107">
    <property type="entry name" value="PROTEIN_KINASE_ATP"/>
    <property type="match status" value="1"/>
</dbReference>
<dbReference type="SUPFAM" id="SSF48452">
    <property type="entry name" value="TPR-like"/>
    <property type="match status" value="1"/>
</dbReference>
<dbReference type="PROSITE" id="PS50005">
    <property type="entry name" value="TPR"/>
    <property type="match status" value="1"/>
</dbReference>
<dbReference type="Gene3D" id="1.10.510.10">
    <property type="entry name" value="Transferase(Phosphotransferase) domain 1"/>
    <property type="match status" value="1"/>
</dbReference>
<dbReference type="EMBL" id="LQPW01000005">
    <property type="protein sequence ID" value="ORX19189.1"/>
    <property type="molecule type" value="Genomic_DNA"/>
</dbReference>
<dbReference type="AlphaFoldDB" id="A0A1X2FMI3"/>
<dbReference type="PRINTS" id="PR00364">
    <property type="entry name" value="DISEASERSIST"/>
</dbReference>
<dbReference type="InterPro" id="IPR008271">
    <property type="entry name" value="Ser/Thr_kinase_AS"/>
</dbReference>
<feature type="compositionally biased region" description="Low complexity" evidence="5">
    <location>
        <begin position="288"/>
        <end position="303"/>
    </location>
</feature>
<dbReference type="InterPro" id="IPR011990">
    <property type="entry name" value="TPR-like_helical_dom_sf"/>
</dbReference>
<evidence type="ECO:0000256" key="1">
    <source>
        <dbReference type="ARBA" id="ARBA00022741"/>
    </source>
</evidence>
<comment type="caution">
    <text evidence="7">The sequence shown here is derived from an EMBL/GenBank/DDBJ whole genome shotgun (WGS) entry which is preliminary data.</text>
</comment>
<dbReference type="Gene3D" id="3.40.50.300">
    <property type="entry name" value="P-loop containing nucleotide triphosphate hydrolases"/>
    <property type="match status" value="1"/>
</dbReference>
<evidence type="ECO:0000256" key="3">
    <source>
        <dbReference type="PROSITE-ProRule" id="PRU00339"/>
    </source>
</evidence>
<dbReference type="InterPro" id="IPR002182">
    <property type="entry name" value="NB-ARC"/>
</dbReference>
<feature type="domain" description="Protein kinase" evidence="6">
    <location>
        <begin position="25"/>
        <end position="290"/>
    </location>
</feature>
<dbReference type="OrthoDB" id="136365at2"/>
<evidence type="ECO:0000259" key="6">
    <source>
        <dbReference type="PROSITE" id="PS50011"/>
    </source>
</evidence>
<dbReference type="SMART" id="SM00220">
    <property type="entry name" value="S_TKc"/>
    <property type="match status" value="1"/>
</dbReference>
<dbReference type="InterPro" id="IPR011009">
    <property type="entry name" value="Kinase-like_dom_sf"/>
</dbReference>
<dbReference type="InterPro" id="IPR017441">
    <property type="entry name" value="Protein_kinase_ATP_BS"/>
</dbReference>
<dbReference type="InterPro" id="IPR027417">
    <property type="entry name" value="P-loop_NTPase"/>
</dbReference>
<dbReference type="PROSITE" id="PS50011">
    <property type="entry name" value="PROTEIN_KINASE_DOM"/>
    <property type="match status" value="1"/>
</dbReference>
<dbReference type="PANTHER" id="PTHR47691">
    <property type="entry name" value="REGULATOR-RELATED"/>
    <property type="match status" value="1"/>
</dbReference>